<evidence type="ECO:0000313" key="1">
    <source>
        <dbReference type="EMBL" id="EAZ93411.1"/>
    </source>
</evidence>
<keyword evidence="2" id="KW-1185">Reference proteome</keyword>
<reference evidence="1 2" key="1">
    <citation type="submission" date="2007-03" db="EMBL/GenBank/DDBJ databases">
        <authorList>
            <person name="Stal L."/>
            <person name="Ferriera S."/>
            <person name="Johnson J."/>
            <person name="Kravitz S."/>
            <person name="Beeson K."/>
            <person name="Sutton G."/>
            <person name="Rogers Y.-H."/>
            <person name="Friedman R."/>
            <person name="Frazier M."/>
            <person name="Venter J.C."/>
        </authorList>
    </citation>
    <scope>NUCLEOTIDE SEQUENCE [LARGE SCALE GENOMIC DNA]</scope>
    <source>
        <strain evidence="1 2">CCY0110</strain>
    </source>
</reference>
<sequence length="24" mass="2947">MWVKIYLYLLNGFCQTEQYHTPKA</sequence>
<protein>
    <submittedName>
        <fullName evidence="1">Uncharacterized protein</fullName>
    </submittedName>
</protein>
<dbReference type="Proteomes" id="UP000003781">
    <property type="component" value="Unassembled WGS sequence"/>
</dbReference>
<proteinExistence type="predicted"/>
<organism evidence="1 2">
    <name type="scientific">Crocosphaera chwakensis CCY0110</name>
    <dbReference type="NCBI Taxonomy" id="391612"/>
    <lineage>
        <taxon>Bacteria</taxon>
        <taxon>Bacillati</taxon>
        <taxon>Cyanobacteriota</taxon>
        <taxon>Cyanophyceae</taxon>
        <taxon>Oscillatoriophycideae</taxon>
        <taxon>Chroococcales</taxon>
        <taxon>Aphanothecaceae</taxon>
        <taxon>Crocosphaera</taxon>
        <taxon>Crocosphaera chwakensis</taxon>
    </lineage>
</organism>
<name>A3IHX9_9CHRO</name>
<dbReference type="AlphaFoldDB" id="A3IHX9"/>
<accession>A3IHX9</accession>
<comment type="caution">
    <text evidence="1">The sequence shown here is derived from an EMBL/GenBank/DDBJ whole genome shotgun (WGS) entry which is preliminary data.</text>
</comment>
<dbReference type="EMBL" id="AAXW01000002">
    <property type="protein sequence ID" value="EAZ93411.1"/>
    <property type="molecule type" value="Genomic_DNA"/>
</dbReference>
<gene>
    <name evidence="1" type="ORF">CY0110_16487</name>
</gene>
<evidence type="ECO:0000313" key="2">
    <source>
        <dbReference type="Proteomes" id="UP000003781"/>
    </source>
</evidence>